<gene>
    <name evidence="13" type="ORF">EHYA_05975</name>
</gene>
<dbReference type="AlphaFoldDB" id="A0A401YUL5"/>
<evidence type="ECO:0000256" key="9">
    <source>
        <dbReference type="ARBA" id="ARBA00023251"/>
    </source>
</evidence>
<evidence type="ECO:0000256" key="4">
    <source>
        <dbReference type="ARBA" id="ARBA00022475"/>
    </source>
</evidence>
<dbReference type="InterPro" id="IPR003593">
    <property type="entry name" value="AAA+_ATPase"/>
</dbReference>
<dbReference type="OrthoDB" id="9804819at2"/>
<evidence type="ECO:0000256" key="7">
    <source>
        <dbReference type="ARBA" id="ARBA00022967"/>
    </source>
</evidence>
<reference evidence="13 14" key="1">
    <citation type="submission" date="2018-12" db="EMBL/GenBank/DDBJ databases">
        <title>Draft genome sequence of Embleya hyalina NBRC 13850T.</title>
        <authorList>
            <person name="Komaki H."/>
            <person name="Hosoyama A."/>
            <person name="Kimura A."/>
            <person name="Ichikawa N."/>
            <person name="Tamura T."/>
        </authorList>
    </citation>
    <scope>NUCLEOTIDE SEQUENCE [LARGE SCALE GENOMIC DNA]</scope>
    <source>
        <strain evidence="13 14">NBRC 13850</strain>
    </source>
</reference>
<dbReference type="InterPro" id="IPR027417">
    <property type="entry name" value="P-loop_NTPase"/>
</dbReference>
<accession>A0A401YUL5</accession>
<keyword evidence="8" id="KW-0472">Membrane</keyword>
<evidence type="ECO:0000313" key="14">
    <source>
        <dbReference type="Proteomes" id="UP000286931"/>
    </source>
</evidence>
<dbReference type="SUPFAM" id="SSF52540">
    <property type="entry name" value="P-loop containing nucleoside triphosphate hydrolases"/>
    <property type="match status" value="1"/>
</dbReference>
<dbReference type="Gene3D" id="3.40.50.300">
    <property type="entry name" value="P-loop containing nucleotide triphosphate hydrolases"/>
    <property type="match status" value="1"/>
</dbReference>
<dbReference type="InterPro" id="IPR050763">
    <property type="entry name" value="ABC_transporter_ATP-binding"/>
</dbReference>
<evidence type="ECO:0000256" key="5">
    <source>
        <dbReference type="ARBA" id="ARBA00022741"/>
    </source>
</evidence>
<keyword evidence="6 13" id="KW-0067">ATP-binding</keyword>
<dbReference type="EC" id="7.6.2.2" evidence="2"/>
<dbReference type="PROSITE" id="PS00211">
    <property type="entry name" value="ABC_TRANSPORTER_1"/>
    <property type="match status" value="1"/>
</dbReference>
<comment type="subcellular location">
    <subcellularLocation>
        <location evidence="1">Cell membrane</location>
        <topology evidence="1">Peripheral membrane protein</topology>
        <orientation evidence="1">Cytoplasmic side</orientation>
    </subcellularLocation>
</comment>
<keyword evidence="5" id="KW-0547">Nucleotide-binding</keyword>
<dbReference type="GO" id="GO:0005886">
    <property type="term" value="C:plasma membrane"/>
    <property type="evidence" value="ECO:0007669"/>
    <property type="project" value="UniProtKB-SubCell"/>
</dbReference>
<keyword evidence="9" id="KW-0046">Antibiotic resistance</keyword>
<dbReference type="GO" id="GO:1900753">
    <property type="term" value="P:doxorubicin transport"/>
    <property type="evidence" value="ECO:0007669"/>
    <property type="project" value="InterPro"/>
</dbReference>
<evidence type="ECO:0000256" key="11">
    <source>
        <dbReference type="SAM" id="MobiDB-lite"/>
    </source>
</evidence>
<keyword evidence="14" id="KW-1185">Reference proteome</keyword>
<evidence type="ECO:0000256" key="3">
    <source>
        <dbReference type="ARBA" id="ARBA00022448"/>
    </source>
</evidence>
<evidence type="ECO:0000256" key="6">
    <source>
        <dbReference type="ARBA" id="ARBA00022840"/>
    </source>
</evidence>
<dbReference type="Pfam" id="PF00005">
    <property type="entry name" value="ABC_tran"/>
    <property type="match status" value="1"/>
</dbReference>
<keyword evidence="4" id="KW-1003">Cell membrane</keyword>
<dbReference type="GO" id="GO:0008559">
    <property type="term" value="F:ABC-type xenobiotic transporter activity"/>
    <property type="evidence" value="ECO:0007669"/>
    <property type="project" value="UniProtKB-EC"/>
</dbReference>
<dbReference type="InterPro" id="IPR005894">
    <property type="entry name" value="DrrA"/>
</dbReference>
<evidence type="ECO:0000256" key="10">
    <source>
        <dbReference type="ARBA" id="ARBA00049985"/>
    </source>
</evidence>
<dbReference type="GO" id="GO:0005524">
    <property type="term" value="F:ATP binding"/>
    <property type="evidence" value="ECO:0007669"/>
    <property type="project" value="UniProtKB-KW"/>
</dbReference>
<dbReference type="RefSeq" id="WP_126640191.1">
    <property type="nucleotide sequence ID" value="NZ_BIFH01000027.1"/>
</dbReference>
<evidence type="ECO:0000256" key="2">
    <source>
        <dbReference type="ARBA" id="ARBA00012191"/>
    </source>
</evidence>
<evidence type="ECO:0000259" key="12">
    <source>
        <dbReference type="PROSITE" id="PS50893"/>
    </source>
</evidence>
<comment type="caution">
    <text evidence="13">The sequence shown here is derived from an EMBL/GenBank/DDBJ whole genome shotgun (WGS) entry which is preliminary data.</text>
</comment>
<dbReference type="EMBL" id="BIFH01000027">
    <property type="protein sequence ID" value="GCD98271.1"/>
    <property type="molecule type" value="Genomic_DNA"/>
</dbReference>
<evidence type="ECO:0000256" key="1">
    <source>
        <dbReference type="ARBA" id="ARBA00004413"/>
    </source>
</evidence>
<sequence length="359" mass="38741">METTSHAVLAEGLTKRYGATCALDDFDLTVAPGTVQGLLGPNGAGKTTAVRILSTLLRPDGGRALVAGHDVAKDPRRVRRHIGLVGQNAALDEAVTGRRNLILFGRLFHLDKRRAARRADELLERFDLVEAADRGVRQYSGGMRRRLDLAASMILAPTVLFLDEPTTGLDPRARNEVWEAVRSLLAGGTAVLLTTQYLDEADKLADRVAVLDRGRKIADDTPDRLKRELGGDRIEVVVREAAHLQPALRVLALVTEAGGEPLVDAEERRVTAPVEDRVAALTHVARVCREEGIAIEDIGVRRPTLDEVFLRLTGHRAHEGDPDPTTPARPDPSADPGGRGDPSAPPDPSAPSGKEVAHR</sequence>
<evidence type="ECO:0000256" key="8">
    <source>
        <dbReference type="ARBA" id="ARBA00023136"/>
    </source>
</evidence>
<name>A0A401YUL5_9ACTN</name>
<organism evidence="13 14">
    <name type="scientific">Embleya hyalina</name>
    <dbReference type="NCBI Taxonomy" id="516124"/>
    <lineage>
        <taxon>Bacteria</taxon>
        <taxon>Bacillati</taxon>
        <taxon>Actinomycetota</taxon>
        <taxon>Actinomycetes</taxon>
        <taxon>Kitasatosporales</taxon>
        <taxon>Streptomycetaceae</taxon>
        <taxon>Embleya</taxon>
    </lineage>
</organism>
<dbReference type="SMART" id="SM00382">
    <property type="entry name" value="AAA"/>
    <property type="match status" value="1"/>
</dbReference>
<comment type="similarity">
    <text evidence="10">Belongs to the ABC transporter superfamily. Drug exporter-1 (DrugE1) (TC 3.A.1.105) family.</text>
</comment>
<dbReference type="InterPro" id="IPR017871">
    <property type="entry name" value="ABC_transporter-like_CS"/>
</dbReference>
<feature type="domain" description="ABC transporter" evidence="12">
    <location>
        <begin position="8"/>
        <end position="238"/>
    </location>
</feature>
<dbReference type="PANTHER" id="PTHR42711">
    <property type="entry name" value="ABC TRANSPORTER ATP-BINDING PROTEIN"/>
    <property type="match status" value="1"/>
</dbReference>
<dbReference type="PANTHER" id="PTHR42711:SF19">
    <property type="entry name" value="DOXORUBICIN RESISTANCE ATP-BINDING PROTEIN DRRA"/>
    <property type="match status" value="1"/>
</dbReference>
<keyword evidence="7" id="KW-1278">Translocase</keyword>
<keyword evidence="3" id="KW-0813">Transport</keyword>
<dbReference type="GO" id="GO:0016887">
    <property type="term" value="F:ATP hydrolysis activity"/>
    <property type="evidence" value="ECO:0007669"/>
    <property type="project" value="InterPro"/>
</dbReference>
<dbReference type="PROSITE" id="PS50893">
    <property type="entry name" value="ABC_TRANSPORTER_2"/>
    <property type="match status" value="1"/>
</dbReference>
<dbReference type="NCBIfam" id="TIGR01188">
    <property type="entry name" value="drrA"/>
    <property type="match status" value="1"/>
</dbReference>
<dbReference type="InterPro" id="IPR003439">
    <property type="entry name" value="ABC_transporter-like_ATP-bd"/>
</dbReference>
<proteinExistence type="inferred from homology"/>
<feature type="region of interest" description="Disordered" evidence="11">
    <location>
        <begin position="315"/>
        <end position="359"/>
    </location>
</feature>
<dbReference type="FunFam" id="3.40.50.300:FF:000589">
    <property type="entry name" value="ABC transporter, ATP-binding subunit"/>
    <property type="match status" value="1"/>
</dbReference>
<dbReference type="GO" id="GO:0043215">
    <property type="term" value="P:daunorubicin transport"/>
    <property type="evidence" value="ECO:0007669"/>
    <property type="project" value="InterPro"/>
</dbReference>
<protein>
    <recommendedName>
        <fullName evidence="2">ABC-type xenobiotic transporter</fullName>
        <ecNumber evidence="2">7.6.2.2</ecNumber>
    </recommendedName>
</protein>
<evidence type="ECO:0000313" key="13">
    <source>
        <dbReference type="EMBL" id="GCD98271.1"/>
    </source>
</evidence>
<dbReference type="InterPro" id="IPR025302">
    <property type="entry name" value="DrrA1/2-like_C"/>
</dbReference>
<dbReference type="GO" id="GO:0046677">
    <property type="term" value="P:response to antibiotic"/>
    <property type="evidence" value="ECO:0007669"/>
    <property type="project" value="UniProtKB-KW"/>
</dbReference>
<dbReference type="Proteomes" id="UP000286931">
    <property type="component" value="Unassembled WGS sequence"/>
</dbReference>
<dbReference type="Pfam" id="PF13732">
    <property type="entry name" value="DrrA1-3_C"/>
    <property type="match status" value="1"/>
</dbReference>